<dbReference type="PROSITE" id="PS50932">
    <property type="entry name" value="HTH_LACI_2"/>
    <property type="match status" value="1"/>
</dbReference>
<dbReference type="SUPFAM" id="SSF53822">
    <property type="entry name" value="Periplasmic binding protein-like I"/>
    <property type="match status" value="1"/>
</dbReference>
<dbReference type="PROSITE" id="PS00356">
    <property type="entry name" value="HTH_LACI_1"/>
    <property type="match status" value="1"/>
</dbReference>
<accession>A0AAU7PME9</accession>
<keyword evidence="3" id="KW-0804">Transcription</keyword>
<dbReference type="Gene3D" id="3.40.50.2300">
    <property type="match status" value="2"/>
</dbReference>
<dbReference type="CDD" id="cd01392">
    <property type="entry name" value="HTH_LacI"/>
    <property type="match status" value="1"/>
</dbReference>
<dbReference type="InterPro" id="IPR010982">
    <property type="entry name" value="Lambda_DNA-bd_dom_sf"/>
</dbReference>
<dbReference type="CDD" id="cd06267">
    <property type="entry name" value="PBP1_LacI_sugar_binding-like"/>
    <property type="match status" value="1"/>
</dbReference>
<organism evidence="5">
    <name type="scientific">Lacrimispora sp. BS-2</name>
    <dbReference type="NCBI Taxonomy" id="3151850"/>
    <lineage>
        <taxon>Bacteria</taxon>
        <taxon>Bacillati</taxon>
        <taxon>Bacillota</taxon>
        <taxon>Clostridia</taxon>
        <taxon>Lachnospirales</taxon>
        <taxon>Lachnospiraceae</taxon>
        <taxon>Lacrimispora</taxon>
    </lineage>
</organism>
<dbReference type="RefSeq" id="WP_349944711.1">
    <property type="nucleotide sequence ID" value="NZ_CP157940.1"/>
</dbReference>
<evidence type="ECO:0000259" key="4">
    <source>
        <dbReference type="PROSITE" id="PS50932"/>
    </source>
</evidence>
<dbReference type="Pfam" id="PF13377">
    <property type="entry name" value="Peripla_BP_3"/>
    <property type="match status" value="1"/>
</dbReference>
<feature type="domain" description="HTH lacI-type" evidence="4">
    <location>
        <begin position="3"/>
        <end position="57"/>
    </location>
</feature>
<dbReference type="InterPro" id="IPR000843">
    <property type="entry name" value="HTH_LacI"/>
</dbReference>
<keyword evidence="2 5" id="KW-0238">DNA-binding</keyword>
<gene>
    <name evidence="5" type="ORF">ABFV83_14205</name>
</gene>
<proteinExistence type="predicted"/>
<dbReference type="EMBL" id="CP157940">
    <property type="protein sequence ID" value="XBS52971.1"/>
    <property type="molecule type" value="Genomic_DNA"/>
</dbReference>
<dbReference type="PRINTS" id="PR00036">
    <property type="entry name" value="HTHLACI"/>
</dbReference>
<dbReference type="InterPro" id="IPR046335">
    <property type="entry name" value="LacI/GalR-like_sensor"/>
</dbReference>
<keyword evidence="1" id="KW-0805">Transcription regulation</keyword>
<dbReference type="PANTHER" id="PTHR30146">
    <property type="entry name" value="LACI-RELATED TRANSCRIPTIONAL REPRESSOR"/>
    <property type="match status" value="1"/>
</dbReference>
<dbReference type="Pfam" id="PF00356">
    <property type="entry name" value="LacI"/>
    <property type="match status" value="1"/>
</dbReference>
<evidence type="ECO:0000313" key="5">
    <source>
        <dbReference type="EMBL" id="XBS52971.1"/>
    </source>
</evidence>
<reference evidence="5" key="1">
    <citation type="submission" date="2024-06" db="EMBL/GenBank/DDBJ databases">
        <title>Lacrimispora cavernae sp. nov., a novel anaerobe isolated from bat guano pile inside a cave.</title>
        <authorList>
            <person name="Miller S.L."/>
            <person name="Lu N."/>
            <person name="King J."/>
            <person name="Sankaranarayanan K."/>
            <person name="Lawson P.A."/>
        </authorList>
    </citation>
    <scope>NUCLEOTIDE SEQUENCE</scope>
    <source>
        <strain evidence="5">BS-2</strain>
    </source>
</reference>
<dbReference type="GO" id="GO:0003700">
    <property type="term" value="F:DNA-binding transcription factor activity"/>
    <property type="evidence" value="ECO:0007669"/>
    <property type="project" value="TreeGrafter"/>
</dbReference>
<name>A0AAU7PME9_9FIRM</name>
<dbReference type="SUPFAM" id="SSF47413">
    <property type="entry name" value="lambda repressor-like DNA-binding domains"/>
    <property type="match status" value="1"/>
</dbReference>
<protein>
    <submittedName>
        <fullName evidence="5">LacI family DNA-binding transcriptional regulator</fullName>
    </submittedName>
</protein>
<dbReference type="PANTHER" id="PTHR30146:SF109">
    <property type="entry name" value="HTH-TYPE TRANSCRIPTIONAL REGULATOR GALS"/>
    <property type="match status" value="1"/>
</dbReference>
<evidence type="ECO:0000256" key="2">
    <source>
        <dbReference type="ARBA" id="ARBA00023125"/>
    </source>
</evidence>
<sequence>MSITIKDVANEAGVSIATVSKVINNRPSISEATRQHVLQVMEHLNYRPNAQASNFARKRSENIIFLAVTEAHTPYHNPHMFEILCGAQSKIREKKYNFSFIGSPNKEIAYKEVEEIIGRKAADGLLIHGSTTSRPLASLLTNTGFPHVIIGRPPFSNTTCWIDINNHVSGEMATKHLNNCGYSKIAFIGGPADDEISRHRLKAFVSSMNINGFSVPDSFIKYGTYSKASGFAMMEEILRGDHLPDAVICEYNQIAMGAVSAIKKRGLSIPEDIGVITFDDYPLSQLIDPPLTVVDIDVHEMGRYAASILLKKIKNPALQIQSFAILPSLIVRSSTRNQKTI</sequence>
<evidence type="ECO:0000256" key="1">
    <source>
        <dbReference type="ARBA" id="ARBA00023015"/>
    </source>
</evidence>
<dbReference type="GO" id="GO:0000976">
    <property type="term" value="F:transcription cis-regulatory region binding"/>
    <property type="evidence" value="ECO:0007669"/>
    <property type="project" value="TreeGrafter"/>
</dbReference>
<dbReference type="AlphaFoldDB" id="A0AAU7PME9"/>
<evidence type="ECO:0000256" key="3">
    <source>
        <dbReference type="ARBA" id="ARBA00023163"/>
    </source>
</evidence>
<dbReference type="SMART" id="SM00354">
    <property type="entry name" value="HTH_LACI"/>
    <property type="match status" value="1"/>
</dbReference>
<dbReference type="InterPro" id="IPR028082">
    <property type="entry name" value="Peripla_BP_I"/>
</dbReference>
<dbReference type="Gene3D" id="1.10.260.40">
    <property type="entry name" value="lambda repressor-like DNA-binding domains"/>
    <property type="match status" value="1"/>
</dbReference>